<reference evidence="3" key="1">
    <citation type="submission" date="2016-06" db="UniProtKB">
        <authorList>
            <consortium name="WormBaseParasite"/>
        </authorList>
    </citation>
    <scope>IDENTIFICATION</scope>
</reference>
<reference evidence="1 2" key="2">
    <citation type="submission" date="2018-11" db="EMBL/GenBank/DDBJ databases">
        <authorList>
            <consortium name="Pathogen Informatics"/>
        </authorList>
    </citation>
    <scope>NUCLEOTIDE SEQUENCE [LARGE SCALE GENOMIC DNA]</scope>
    <source>
        <strain evidence="1">Dakar</strain>
        <strain evidence="2">Dakar, Senegal</strain>
    </source>
</reference>
<gene>
    <name evidence="1" type="ORF">SCUD_LOCUS7013</name>
</gene>
<proteinExistence type="predicted"/>
<sequence>MKPWTQVSCYLALANNVYPVILREHVLPCQPVSQLETLLLGYPGRDRLPKIEGQLDWKWG</sequence>
<protein>
    <submittedName>
        <fullName evidence="3">GST N-terminal domain-containing protein</fullName>
    </submittedName>
</protein>
<dbReference type="Proteomes" id="UP000279833">
    <property type="component" value="Unassembled WGS sequence"/>
</dbReference>
<evidence type="ECO:0000313" key="2">
    <source>
        <dbReference type="Proteomes" id="UP000279833"/>
    </source>
</evidence>
<organism evidence="3">
    <name type="scientific">Schistosoma curassoni</name>
    <dbReference type="NCBI Taxonomy" id="6186"/>
    <lineage>
        <taxon>Eukaryota</taxon>
        <taxon>Metazoa</taxon>
        <taxon>Spiralia</taxon>
        <taxon>Lophotrochozoa</taxon>
        <taxon>Platyhelminthes</taxon>
        <taxon>Trematoda</taxon>
        <taxon>Digenea</taxon>
        <taxon>Strigeidida</taxon>
        <taxon>Schistosomatoidea</taxon>
        <taxon>Schistosomatidae</taxon>
        <taxon>Schistosoma</taxon>
    </lineage>
</organism>
<dbReference type="WBParaSite" id="SCUD_0000701301-mRNA-1">
    <property type="protein sequence ID" value="SCUD_0000701301-mRNA-1"/>
    <property type="gene ID" value="SCUD_0000701301"/>
</dbReference>
<dbReference type="AlphaFoldDB" id="A0A183JWB8"/>
<evidence type="ECO:0000313" key="1">
    <source>
        <dbReference type="EMBL" id="VDP24522.1"/>
    </source>
</evidence>
<evidence type="ECO:0000313" key="3">
    <source>
        <dbReference type="WBParaSite" id="SCUD_0000701301-mRNA-1"/>
    </source>
</evidence>
<accession>A0A183JWB8</accession>
<keyword evidence="2" id="KW-1185">Reference proteome</keyword>
<name>A0A183JWB8_9TREM</name>
<dbReference type="EMBL" id="UZAK01032229">
    <property type="protein sequence ID" value="VDP24522.1"/>
    <property type="molecule type" value="Genomic_DNA"/>
</dbReference>